<sequence length="81" mass="9629">MLFIFSDFFSLLFFTTLHFLVSNVIFSFEESTDSAFWLKEGKDNTEIKIANISFFMLPPVMLFHGYLRLVKRALQIFLFFL</sequence>
<gene>
    <name evidence="2" type="ORF">WR15_27665</name>
</gene>
<protein>
    <submittedName>
        <fullName evidence="2">Uncharacterized protein</fullName>
    </submittedName>
</protein>
<keyword evidence="1" id="KW-0812">Transmembrane</keyword>
<feature type="transmembrane region" description="Helical" evidence="1">
    <location>
        <begin position="48"/>
        <end position="67"/>
    </location>
</feature>
<reference evidence="2 3" key="1">
    <citation type="submission" date="2015-07" db="EMBL/GenBank/DDBJ databases">
        <title>Genome sequences of 64 non-O157:H7 Shiga toxin-producing Escherichia coli strains.</title>
        <authorList>
            <person name="Gonzalez-Escalona N."/>
            <person name="Toro M."/>
            <person name="Timme R."/>
            <person name="Payne J."/>
        </authorList>
    </citation>
    <scope>NUCLEOTIDE SEQUENCE [LARGE SCALE GENOMIC DNA]</scope>
    <source>
        <strain evidence="2 3">CFSAN026843</strain>
    </source>
</reference>
<keyword evidence="1" id="KW-1133">Transmembrane helix</keyword>
<accession>A0A0B0VCP4</accession>
<proteinExistence type="predicted"/>
<feature type="transmembrane region" description="Helical" evidence="1">
    <location>
        <begin position="7"/>
        <end position="28"/>
    </location>
</feature>
<keyword evidence="1" id="KW-0472">Membrane</keyword>
<name>A0A0B0VCP4_ECOLX</name>
<evidence type="ECO:0000313" key="2">
    <source>
        <dbReference type="EMBL" id="KNF59406.1"/>
    </source>
</evidence>
<evidence type="ECO:0000256" key="1">
    <source>
        <dbReference type="SAM" id="Phobius"/>
    </source>
</evidence>
<dbReference type="Proteomes" id="UP000037564">
    <property type="component" value="Unassembled WGS sequence"/>
</dbReference>
<comment type="caution">
    <text evidence="2">The sequence shown here is derived from an EMBL/GenBank/DDBJ whole genome shotgun (WGS) entry which is preliminary data.</text>
</comment>
<dbReference type="AlphaFoldDB" id="A0A0B0VCP4"/>
<dbReference type="PATRIC" id="fig|562.7396.peg.738"/>
<evidence type="ECO:0000313" key="3">
    <source>
        <dbReference type="Proteomes" id="UP000037564"/>
    </source>
</evidence>
<dbReference type="EMBL" id="LGZN01000130">
    <property type="protein sequence ID" value="KNF59406.1"/>
    <property type="molecule type" value="Genomic_DNA"/>
</dbReference>
<organism evidence="2 3">
    <name type="scientific">Escherichia coli</name>
    <dbReference type="NCBI Taxonomy" id="562"/>
    <lineage>
        <taxon>Bacteria</taxon>
        <taxon>Pseudomonadati</taxon>
        <taxon>Pseudomonadota</taxon>
        <taxon>Gammaproteobacteria</taxon>
        <taxon>Enterobacterales</taxon>
        <taxon>Enterobacteriaceae</taxon>
        <taxon>Escherichia</taxon>
    </lineage>
</organism>